<dbReference type="GO" id="GO:0016705">
    <property type="term" value="F:oxidoreductase activity, acting on paired donors, with incorporation or reduction of molecular oxygen"/>
    <property type="evidence" value="ECO:0007669"/>
    <property type="project" value="InterPro"/>
</dbReference>
<feature type="coiled-coil region" evidence="11">
    <location>
        <begin position="266"/>
        <end position="293"/>
    </location>
</feature>
<dbReference type="PRINTS" id="PR00463">
    <property type="entry name" value="EP450I"/>
</dbReference>
<dbReference type="InterPro" id="IPR002401">
    <property type="entry name" value="Cyt_P450_E_grp-I"/>
</dbReference>
<keyword evidence="4 9" id="KW-0349">Heme</keyword>
<dbReference type="PROSITE" id="PS00086">
    <property type="entry name" value="CYTOCHROME_P450"/>
    <property type="match status" value="1"/>
</dbReference>
<dbReference type="OrthoDB" id="1470350at2759"/>
<dbReference type="Proteomes" id="UP000053257">
    <property type="component" value="Unassembled WGS sequence"/>
</dbReference>
<dbReference type="PANTHER" id="PTHR24305">
    <property type="entry name" value="CYTOCHROME P450"/>
    <property type="match status" value="1"/>
</dbReference>
<dbReference type="GO" id="GO:0004497">
    <property type="term" value="F:monooxygenase activity"/>
    <property type="evidence" value="ECO:0007669"/>
    <property type="project" value="UniProtKB-KW"/>
</dbReference>
<keyword evidence="7 9" id="KW-0408">Iron</keyword>
<dbReference type="HOGENOM" id="CLU_001570_5_11_1"/>
<evidence type="ECO:0000256" key="6">
    <source>
        <dbReference type="ARBA" id="ARBA00023002"/>
    </source>
</evidence>
<keyword evidence="11" id="KW-0175">Coiled coil</keyword>
<dbReference type="STRING" id="745531.A0A0C3NGT4"/>
<dbReference type="InterPro" id="IPR017972">
    <property type="entry name" value="Cyt_P450_CS"/>
</dbReference>
<accession>A0A0C3NGT4</accession>
<evidence type="ECO:0000256" key="4">
    <source>
        <dbReference type="ARBA" id="ARBA00022617"/>
    </source>
</evidence>
<evidence type="ECO:0000256" key="3">
    <source>
        <dbReference type="ARBA" id="ARBA00010617"/>
    </source>
</evidence>
<dbReference type="AlphaFoldDB" id="A0A0C3NGT4"/>
<evidence type="ECO:0000256" key="7">
    <source>
        <dbReference type="ARBA" id="ARBA00023004"/>
    </source>
</evidence>
<evidence type="ECO:0000256" key="11">
    <source>
        <dbReference type="SAM" id="Coils"/>
    </source>
</evidence>
<evidence type="ECO:0000256" key="8">
    <source>
        <dbReference type="ARBA" id="ARBA00023033"/>
    </source>
</evidence>
<evidence type="ECO:0000256" key="5">
    <source>
        <dbReference type="ARBA" id="ARBA00022723"/>
    </source>
</evidence>
<dbReference type="PANTHER" id="PTHR24305:SF166">
    <property type="entry name" value="CYTOCHROME P450 12A4, MITOCHONDRIAL-RELATED"/>
    <property type="match status" value="1"/>
</dbReference>
<name>A0A0C3NGT4_PHLG1</name>
<proteinExistence type="inferred from homology"/>
<dbReference type="EMBL" id="KN840591">
    <property type="protein sequence ID" value="KIP03984.1"/>
    <property type="molecule type" value="Genomic_DNA"/>
</dbReference>
<reference evidence="12 13" key="1">
    <citation type="journal article" date="2014" name="PLoS Genet.">
        <title>Analysis of the Phlebiopsis gigantea genome, transcriptome and secretome provides insight into its pioneer colonization strategies of wood.</title>
        <authorList>
            <person name="Hori C."/>
            <person name="Ishida T."/>
            <person name="Igarashi K."/>
            <person name="Samejima M."/>
            <person name="Suzuki H."/>
            <person name="Master E."/>
            <person name="Ferreira P."/>
            <person name="Ruiz-Duenas F.J."/>
            <person name="Held B."/>
            <person name="Canessa P."/>
            <person name="Larrondo L.F."/>
            <person name="Schmoll M."/>
            <person name="Druzhinina I.S."/>
            <person name="Kubicek C.P."/>
            <person name="Gaskell J.A."/>
            <person name="Kersten P."/>
            <person name="St John F."/>
            <person name="Glasner J."/>
            <person name="Sabat G."/>
            <person name="Splinter BonDurant S."/>
            <person name="Syed K."/>
            <person name="Yadav J."/>
            <person name="Mgbeahuruike A.C."/>
            <person name="Kovalchuk A."/>
            <person name="Asiegbu F.O."/>
            <person name="Lackner G."/>
            <person name="Hoffmeister D."/>
            <person name="Rencoret J."/>
            <person name="Gutierrez A."/>
            <person name="Sun H."/>
            <person name="Lindquist E."/>
            <person name="Barry K."/>
            <person name="Riley R."/>
            <person name="Grigoriev I.V."/>
            <person name="Henrissat B."/>
            <person name="Kues U."/>
            <person name="Berka R.M."/>
            <person name="Martinez A.T."/>
            <person name="Covert S.F."/>
            <person name="Blanchette R.A."/>
            <person name="Cullen D."/>
        </authorList>
    </citation>
    <scope>NUCLEOTIDE SEQUENCE [LARGE SCALE GENOMIC DNA]</scope>
    <source>
        <strain evidence="12 13">11061_1 CR5-6</strain>
    </source>
</reference>
<evidence type="ECO:0000256" key="9">
    <source>
        <dbReference type="PIRSR" id="PIRSR602401-1"/>
    </source>
</evidence>
<evidence type="ECO:0008006" key="14">
    <source>
        <dbReference type="Google" id="ProtNLM"/>
    </source>
</evidence>
<gene>
    <name evidence="12" type="ORF">PHLGIDRAFT_129807</name>
</gene>
<evidence type="ECO:0000256" key="10">
    <source>
        <dbReference type="RuleBase" id="RU000461"/>
    </source>
</evidence>
<dbReference type="Gene3D" id="1.10.630.10">
    <property type="entry name" value="Cytochrome P450"/>
    <property type="match status" value="1"/>
</dbReference>
<organism evidence="12 13">
    <name type="scientific">Phlebiopsis gigantea (strain 11061_1 CR5-6)</name>
    <name type="common">White-rot fungus</name>
    <name type="synonym">Peniophora gigantea</name>
    <dbReference type="NCBI Taxonomy" id="745531"/>
    <lineage>
        <taxon>Eukaryota</taxon>
        <taxon>Fungi</taxon>
        <taxon>Dikarya</taxon>
        <taxon>Basidiomycota</taxon>
        <taxon>Agaricomycotina</taxon>
        <taxon>Agaricomycetes</taxon>
        <taxon>Polyporales</taxon>
        <taxon>Phanerochaetaceae</taxon>
        <taxon>Phlebiopsis</taxon>
    </lineage>
</organism>
<comment type="cofactor">
    <cofactor evidence="1 9">
        <name>heme</name>
        <dbReference type="ChEBI" id="CHEBI:30413"/>
    </cofactor>
</comment>
<keyword evidence="13" id="KW-1185">Reference proteome</keyword>
<protein>
    <recommendedName>
        <fullName evidence="14">Cytochrome P450</fullName>
    </recommendedName>
</protein>
<dbReference type="InterPro" id="IPR036396">
    <property type="entry name" value="Cyt_P450_sf"/>
</dbReference>
<evidence type="ECO:0000313" key="12">
    <source>
        <dbReference type="EMBL" id="KIP03984.1"/>
    </source>
</evidence>
<comment type="pathway">
    <text evidence="2">Secondary metabolite biosynthesis.</text>
</comment>
<evidence type="ECO:0000256" key="2">
    <source>
        <dbReference type="ARBA" id="ARBA00005179"/>
    </source>
</evidence>
<keyword evidence="5 9" id="KW-0479">Metal-binding</keyword>
<comment type="similarity">
    <text evidence="3 10">Belongs to the cytochrome P450 family.</text>
</comment>
<dbReference type="Pfam" id="PF00067">
    <property type="entry name" value="p450"/>
    <property type="match status" value="1"/>
</dbReference>
<dbReference type="InterPro" id="IPR050121">
    <property type="entry name" value="Cytochrome_P450_monoxygenase"/>
</dbReference>
<dbReference type="SUPFAM" id="SSF48264">
    <property type="entry name" value="Cytochrome P450"/>
    <property type="match status" value="1"/>
</dbReference>
<feature type="binding site" description="axial binding residue" evidence="9">
    <location>
        <position position="500"/>
    </location>
    <ligand>
        <name>heme</name>
        <dbReference type="ChEBI" id="CHEBI:30413"/>
    </ligand>
    <ligandPart>
        <name>Fe</name>
        <dbReference type="ChEBI" id="CHEBI:18248"/>
    </ligandPart>
</feature>
<sequence length="564" mass="63357">MTLLVLAASCCLACALIPITYLTYLTFIWPRRNPITSLPGPPSNRLFEMRHMTLVMDPRKSTHMHQHFVDEYGRNTYIRGPLPWDQRLFTLDPVTMSHVLQHTTIYEKPYPSRQLISGLIGVGMLSAEGQVHKRQRRVAIPAFSIQAMRALVPLVFRKGTVLKEKWMSIIKEAGVASGEGHVMDVCRWASRATFDVMGTAGFDYEFNAIQNDDNELLKAYVEMFEVAVSRQSGGWRPIITAYLPWLDKLFPNDTVRFVAKCQTVIERVAGRLIQEKKRKIAEAEEKGQVYQGKDLLSLLLKSNSSIDIPLEQRISDQDILHNINTFMFAGTDTTSLALTWILYLCAVYQDVQDRLRTELLSVLPPAPVESLTEDEIQSLYASVSESPYLENVIREAMRLIPPVHSSIRVATKDDMVPVSTPIKRKAADGVITEEAVSQIFVPKGTFIHVPIEGFNLDKGFWGPTAWGFNPDRWNDLPEPVKAIPGLYNHLLTFSAGPRACIGTRMSAIELKSFLFALITNFKFSPAPGVEIGKANVVLTRPYVRGKERAGSALPLLVTPYVHDT</sequence>
<evidence type="ECO:0000256" key="1">
    <source>
        <dbReference type="ARBA" id="ARBA00001971"/>
    </source>
</evidence>
<dbReference type="CDD" id="cd11069">
    <property type="entry name" value="CYP_FUM15-like"/>
    <property type="match status" value="1"/>
</dbReference>
<dbReference type="GO" id="GO:0005506">
    <property type="term" value="F:iron ion binding"/>
    <property type="evidence" value="ECO:0007669"/>
    <property type="project" value="InterPro"/>
</dbReference>
<dbReference type="PRINTS" id="PR00385">
    <property type="entry name" value="P450"/>
</dbReference>
<dbReference type="GO" id="GO:0020037">
    <property type="term" value="F:heme binding"/>
    <property type="evidence" value="ECO:0007669"/>
    <property type="project" value="InterPro"/>
</dbReference>
<keyword evidence="8 10" id="KW-0503">Monooxygenase</keyword>
<dbReference type="InterPro" id="IPR001128">
    <property type="entry name" value="Cyt_P450"/>
</dbReference>
<keyword evidence="6 10" id="KW-0560">Oxidoreductase</keyword>
<evidence type="ECO:0000313" key="13">
    <source>
        <dbReference type="Proteomes" id="UP000053257"/>
    </source>
</evidence>